<reference evidence="2 3" key="1">
    <citation type="submission" date="2020-03" db="EMBL/GenBank/DDBJ databases">
        <title>Chryseoglobus sp. isolated from a deep-sea seamount.</title>
        <authorList>
            <person name="Zhang D.-C."/>
        </authorList>
    </citation>
    <scope>NUCLEOTIDE SEQUENCE [LARGE SCALE GENOMIC DNA]</scope>
    <source>
        <strain evidence="2 3">KN1116</strain>
    </source>
</reference>
<dbReference type="GO" id="GO:0003824">
    <property type="term" value="F:catalytic activity"/>
    <property type="evidence" value="ECO:0007669"/>
    <property type="project" value="UniProtKB-ARBA"/>
</dbReference>
<proteinExistence type="inferred from homology"/>
<comment type="similarity">
    <text evidence="1">Belongs to the enoyl-CoA hydratase/isomerase family.</text>
</comment>
<dbReference type="Gene3D" id="1.10.12.10">
    <property type="entry name" value="Lyase 2-enoyl-coa Hydratase, Chain A, domain 2"/>
    <property type="match status" value="1"/>
</dbReference>
<gene>
    <name evidence="2" type="ORF">FK219_006985</name>
</gene>
<dbReference type="RefSeq" id="WP_152583472.1">
    <property type="nucleotide sequence ID" value="NZ_VIKT02000009.1"/>
</dbReference>
<dbReference type="EMBL" id="VIKT02000009">
    <property type="protein sequence ID" value="NHF62982.1"/>
    <property type="molecule type" value="Genomic_DNA"/>
</dbReference>
<sequence length="261" mass="27793">MTEKRVTVDRDGPLLLIGLNRPEKRNAADVAMLEQLALAYGELERDDEARVGVVYAHGDHFTGGLDLADVAPRIGPEGLAMVPEGGIHPWGMDGSRVSKPVVLAVQGTCLTLGVELALASDITIAASDTVFAQLEVARAILPFGGATTRFAATAGWGDAMRWMLTGDRFDAAEAHRMGLVQEVVEPGQQLERARELAGRIAAQAPLAVQATLANARLAVREGASAAEARLPHELVRLAQSEDARIGMQAFLTRTEPTFVGR</sequence>
<name>A0A9E5JP25_9MICO</name>
<dbReference type="PANTHER" id="PTHR43802">
    <property type="entry name" value="ENOYL-COA HYDRATASE"/>
    <property type="match status" value="1"/>
</dbReference>
<evidence type="ECO:0000313" key="3">
    <source>
        <dbReference type="Proteomes" id="UP000818266"/>
    </source>
</evidence>
<dbReference type="InterPro" id="IPR029045">
    <property type="entry name" value="ClpP/crotonase-like_dom_sf"/>
</dbReference>
<dbReference type="OrthoDB" id="9777711at2"/>
<dbReference type="Gene3D" id="3.90.226.10">
    <property type="entry name" value="2-enoyl-CoA Hydratase, Chain A, domain 1"/>
    <property type="match status" value="1"/>
</dbReference>
<comment type="caution">
    <text evidence="2">The sequence shown here is derived from an EMBL/GenBank/DDBJ whole genome shotgun (WGS) entry which is preliminary data.</text>
</comment>
<dbReference type="SUPFAM" id="SSF52096">
    <property type="entry name" value="ClpP/crotonase"/>
    <property type="match status" value="1"/>
</dbReference>
<evidence type="ECO:0000313" key="2">
    <source>
        <dbReference type="EMBL" id="NHF62982.1"/>
    </source>
</evidence>
<evidence type="ECO:0000256" key="1">
    <source>
        <dbReference type="ARBA" id="ARBA00005254"/>
    </source>
</evidence>
<dbReference type="Proteomes" id="UP000818266">
    <property type="component" value="Unassembled WGS sequence"/>
</dbReference>
<keyword evidence="3" id="KW-1185">Reference proteome</keyword>
<dbReference type="AlphaFoldDB" id="A0A9E5JP25"/>
<accession>A0A9E5JP25</accession>
<dbReference type="InterPro" id="IPR014748">
    <property type="entry name" value="Enoyl-CoA_hydra_C"/>
</dbReference>
<dbReference type="InterPro" id="IPR001753">
    <property type="entry name" value="Enoyl-CoA_hydra/iso"/>
</dbReference>
<protein>
    <submittedName>
        <fullName evidence="2">Crotonase/enoyl-CoA hydratase family protein</fullName>
    </submittedName>
</protein>
<dbReference type="CDD" id="cd06558">
    <property type="entry name" value="crotonase-like"/>
    <property type="match status" value="1"/>
</dbReference>
<dbReference type="Pfam" id="PF00378">
    <property type="entry name" value="ECH_1"/>
    <property type="match status" value="1"/>
</dbReference>
<organism evidence="2 3">
    <name type="scientific">Microcella pacifica</name>
    <dbReference type="NCBI Taxonomy" id="2591847"/>
    <lineage>
        <taxon>Bacteria</taxon>
        <taxon>Bacillati</taxon>
        <taxon>Actinomycetota</taxon>
        <taxon>Actinomycetes</taxon>
        <taxon>Micrococcales</taxon>
        <taxon>Microbacteriaceae</taxon>
        <taxon>Microcella</taxon>
    </lineage>
</organism>
<dbReference type="PANTHER" id="PTHR43802:SF1">
    <property type="entry name" value="IP11341P-RELATED"/>
    <property type="match status" value="1"/>
</dbReference>
<dbReference type="NCBIfam" id="NF005126">
    <property type="entry name" value="PRK06563.1"/>
    <property type="match status" value="1"/>
</dbReference>